<dbReference type="PANTHER" id="PTHR43649:SF29">
    <property type="entry name" value="OSMOPROTECTIVE COMPOUNDS-BINDING PROTEIN GGTB"/>
    <property type="match status" value="1"/>
</dbReference>
<dbReference type="AlphaFoldDB" id="A0AAC9HNI8"/>
<accession>A0AAC9HNI8</accession>
<evidence type="ECO:0000256" key="1">
    <source>
        <dbReference type="ARBA" id="ARBA00008520"/>
    </source>
</evidence>
<keyword evidence="2" id="KW-0813">Transport</keyword>
<protein>
    <submittedName>
        <fullName evidence="3">ABC-type sugar transport system, periplasmic component</fullName>
    </submittedName>
</protein>
<dbReference type="SUPFAM" id="SSF53850">
    <property type="entry name" value="Periplasmic binding protein-like II"/>
    <property type="match status" value="1"/>
</dbReference>
<dbReference type="Gene3D" id="3.40.190.10">
    <property type="entry name" value="Periplasmic binding protein-like II"/>
    <property type="match status" value="2"/>
</dbReference>
<dbReference type="RefSeq" id="WP_157420999.1">
    <property type="nucleotide sequence ID" value="NZ_CP014859.1"/>
</dbReference>
<name>A0AAC9HNI8_9PSEU</name>
<comment type="similarity">
    <text evidence="1">Belongs to the bacterial solute-binding protein 1 family.</text>
</comment>
<evidence type="ECO:0000313" key="4">
    <source>
        <dbReference type="Proteomes" id="UP000095210"/>
    </source>
</evidence>
<evidence type="ECO:0000256" key="2">
    <source>
        <dbReference type="ARBA" id="ARBA00022448"/>
    </source>
</evidence>
<keyword evidence="4" id="KW-1185">Reference proteome</keyword>
<evidence type="ECO:0000313" key="3">
    <source>
        <dbReference type="EMBL" id="AOS62448.1"/>
    </source>
</evidence>
<gene>
    <name evidence="3" type="ORF">TL08_08165</name>
</gene>
<dbReference type="KEGG" id="ahm:TL08_08165"/>
<sequence>MTRSRGLSRRHVLGRMLLPLGACLIAGPIAGCASETGPLRVAVAWSGRELAAFRKVLDAFAAQPFGVATQLVPMGDDIAAALGPRPVGAPDVVLVPQPGLIRANVVAGRLLPLPFDEDVVPDAWRSVVSVDRRPYGLPFKVAHKSCVWYRRQAFDDLGEDVPGTWGEWIALNNRLINHGLTPLALGASDGWVLTDFFENVLLSVDAAAYRRMAQAGIGWTSAGVQEALRRLGRLWGTPRALAGGVDAALATQHDDAVLDVFARNAALMVAGSDFVYSLIDEHGPMNAGGRWDWDFFPFPSAESGEAPPLVVGGDVAVVTAQAPPSALALVEWLAGGAAARIWAGEGGFLSLQQDLPDAGYRHPILAGLAKEIREVDGDLNFDLSDHIGALGGRLGSELQRFLRDVQGAQQDRIARLASAMGERMSRPMHGAGAPVGRP</sequence>
<dbReference type="EMBL" id="CP014859">
    <property type="protein sequence ID" value="AOS62448.1"/>
    <property type="molecule type" value="Genomic_DNA"/>
</dbReference>
<dbReference type="InterPro" id="IPR050490">
    <property type="entry name" value="Bact_solute-bd_prot1"/>
</dbReference>
<organism evidence="3 4">
    <name type="scientific">Actinoalloteichus hymeniacidonis</name>
    <dbReference type="NCBI Taxonomy" id="340345"/>
    <lineage>
        <taxon>Bacteria</taxon>
        <taxon>Bacillati</taxon>
        <taxon>Actinomycetota</taxon>
        <taxon>Actinomycetes</taxon>
        <taxon>Pseudonocardiales</taxon>
        <taxon>Pseudonocardiaceae</taxon>
        <taxon>Actinoalloteichus</taxon>
    </lineage>
</organism>
<reference evidence="4" key="1">
    <citation type="submission" date="2016-03" db="EMBL/GenBank/DDBJ databases">
        <title>Complete genome sequence of the type strain Actinoalloteichus hymeniacidonis DSM 45092.</title>
        <authorList>
            <person name="Schaffert L."/>
            <person name="Albersmeier A."/>
            <person name="Winkler A."/>
            <person name="Kalinowski J."/>
            <person name="Zotchev S."/>
            <person name="Ruckert C."/>
        </authorList>
    </citation>
    <scope>NUCLEOTIDE SEQUENCE [LARGE SCALE GENOMIC DNA]</scope>
    <source>
        <strain evidence="4">HPA177(T) (DSM 45092(T))</strain>
    </source>
</reference>
<keyword evidence="3" id="KW-0762">Sugar transport</keyword>
<dbReference type="Proteomes" id="UP000095210">
    <property type="component" value="Chromosome"/>
</dbReference>
<dbReference type="PANTHER" id="PTHR43649">
    <property type="entry name" value="ARABINOSE-BINDING PROTEIN-RELATED"/>
    <property type="match status" value="1"/>
</dbReference>
<proteinExistence type="inferred from homology"/>